<dbReference type="PANTHER" id="PTHR43084:SF1">
    <property type="entry name" value="PERSULFIDE DIOXYGENASE ETHE1, MITOCHONDRIAL"/>
    <property type="match status" value="1"/>
</dbReference>
<sequence length="288" mass="32230">MSRPDVKAFFDHDTNTVSYVVTDPATRHCAVVDSVLDYAPNSGRTRLTSAEQIVAYIQQENLTVDWLLETHVHADHLSAAPWIQQQVGGKLAIGEHITTVQETFGKVFNEGSEFARDGGQFDHLFKDGETYQVGNLQARAIHTPGHTPACMSHVIGDAVFVGDTLFMPDYGTARCDFPGGDARTLYQSIQKLLALPDETRMFLCHDYLPDSRQDFIWETTVGDQRRHNIHVHQGISEDEFVSMRETRDATLDMPRLILPSVQVNMRAGHLPPEEDNGVSYLKIPLNAL</sequence>
<feature type="domain" description="Metallo-beta-lactamase" evidence="2">
    <location>
        <begin position="15"/>
        <end position="205"/>
    </location>
</feature>
<dbReference type="InterPro" id="IPR036866">
    <property type="entry name" value="RibonucZ/Hydroxyglut_hydro"/>
</dbReference>
<dbReference type="GO" id="GO:0006749">
    <property type="term" value="P:glutathione metabolic process"/>
    <property type="evidence" value="ECO:0007669"/>
    <property type="project" value="InterPro"/>
</dbReference>
<comment type="caution">
    <text evidence="3">The sequence shown here is derived from an EMBL/GenBank/DDBJ whole genome shotgun (WGS) entry which is preliminary data.</text>
</comment>
<dbReference type="PATRIC" id="fig|1177154.3.peg.753"/>
<proteinExistence type="predicted"/>
<dbReference type="SUPFAM" id="SSF56281">
    <property type="entry name" value="Metallo-hydrolase/oxidoreductase"/>
    <property type="match status" value="1"/>
</dbReference>
<dbReference type="GO" id="GO:0070813">
    <property type="term" value="P:hydrogen sulfide metabolic process"/>
    <property type="evidence" value="ECO:0007669"/>
    <property type="project" value="TreeGrafter"/>
</dbReference>
<dbReference type="InterPro" id="IPR044528">
    <property type="entry name" value="POD-like_MBL-fold"/>
</dbReference>
<dbReference type="PANTHER" id="PTHR43084">
    <property type="entry name" value="PERSULFIDE DIOXYGENASE ETHE1"/>
    <property type="match status" value="1"/>
</dbReference>
<dbReference type="AlphaFoldDB" id="A0A095UUR4"/>
<dbReference type="OrthoDB" id="9784009at2"/>
<accession>A0A095UUR4</accession>
<dbReference type="InterPro" id="IPR001279">
    <property type="entry name" value="Metallo-B-lactamas"/>
</dbReference>
<reference evidence="3 4" key="1">
    <citation type="submission" date="2012-09" db="EMBL/GenBank/DDBJ databases">
        <title>Genome Sequence of alkane-degrading Bacterium Alcanivorax sp. 19-m-6.</title>
        <authorList>
            <person name="Lai Q."/>
            <person name="Shao Z."/>
        </authorList>
    </citation>
    <scope>NUCLEOTIDE SEQUENCE [LARGE SCALE GENOMIC DNA]</scope>
    <source>
        <strain evidence="3 4">19-m-6</strain>
    </source>
</reference>
<gene>
    <name evidence="3" type="ORF">Y5S_00747</name>
</gene>
<evidence type="ECO:0000313" key="3">
    <source>
        <dbReference type="EMBL" id="KGD66275.1"/>
    </source>
</evidence>
<evidence type="ECO:0000259" key="2">
    <source>
        <dbReference type="SMART" id="SM00849"/>
    </source>
</evidence>
<keyword evidence="1" id="KW-0479">Metal-binding</keyword>
<dbReference type="eggNOG" id="COG0491">
    <property type="taxonomic scope" value="Bacteria"/>
</dbReference>
<dbReference type="InterPro" id="IPR051682">
    <property type="entry name" value="Mito_Persulfide_Diox"/>
</dbReference>
<name>A0A095UUR4_9GAMM</name>
<evidence type="ECO:0000256" key="1">
    <source>
        <dbReference type="ARBA" id="ARBA00022723"/>
    </source>
</evidence>
<dbReference type="CDD" id="cd07724">
    <property type="entry name" value="POD-like_MBL-fold"/>
    <property type="match status" value="1"/>
</dbReference>
<dbReference type="SMART" id="SM00849">
    <property type="entry name" value="Lactamase_B"/>
    <property type="match status" value="1"/>
</dbReference>
<dbReference type="GO" id="GO:0050313">
    <property type="term" value="F:sulfur dioxygenase activity"/>
    <property type="evidence" value="ECO:0007669"/>
    <property type="project" value="InterPro"/>
</dbReference>
<keyword evidence="4" id="KW-1185">Reference proteome</keyword>
<protein>
    <submittedName>
        <fullName evidence="3">Metallo-beta-lactamase family protein</fullName>
    </submittedName>
</protein>
<dbReference type="FunFam" id="3.60.15.10:FF:000033">
    <property type="entry name" value="MBL fold metallo-hydrolase"/>
    <property type="match status" value="1"/>
</dbReference>
<dbReference type="RefSeq" id="WP_035230502.1">
    <property type="nucleotide sequence ID" value="NZ_ARXV01000002.1"/>
</dbReference>
<dbReference type="Pfam" id="PF00753">
    <property type="entry name" value="Lactamase_B"/>
    <property type="match status" value="1"/>
</dbReference>
<dbReference type="EMBL" id="ARXV01000002">
    <property type="protein sequence ID" value="KGD66275.1"/>
    <property type="molecule type" value="Genomic_DNA"/>
</dbReference>
<dbReference type="Proteomes" id="UP000029444">
    <property type="component" value="Unassembled WGS sequence"/>
</dbReference>
<evidence type="ECO:0000313" key="4">
    <source>
        <dbReference type="Proteomes" id="UP000029444"/>
    </source>
</evidence>
<dbReference type="STRING" id="1177154.Y5S_00747"/>
<dbReference type="GO" id="GO:0046872">
    <property type="term" value="F:metal ion binding"/>
    <property type="evidence" value="ECO:0007669"/>
    <property type="project" value="UniProtKB-KW"/>
</dbReference>
<organism evidence="3 4">
    <name type="scientific">Alcanivorax nanhaiticus</name>
    <dbReference type="NCBI Taxonomy" id="1177154"/>
    <lineage>
        <taxon>Bacteria</taxon>
        <taxon>Pseudomonadati</taxon>
        <taxon>Pseudomonadota</taxon>
        <taxon>Gammaproteobacteria</taxon>
        <taxon>Oceanospirillales</taxon>
        <taxon>Alcanivoracaceae</taxon>
        <taxon>Alcanivorax</taxon>
    </lineage>
</organism>
<dbReference type="Gene3D" id="3.60.15.10">
    <property type="entry name" value="Ribonuclease Z/Hydroxyacylglutathione hydrolase-like"/>
    <property type="match status" value="1"/>
</dbReference>